<reference evidence="1 2" key="1">
    <citation type="submission" date="2018-02" db="EMBL/GenBank/DDBJ databases">
        <title>Comparative genomes isolates from brazilian mangrove.</title>
        <authorList>
            <person name="Araujo J.E."/>
            <person name="Taketani R.G."/>
            <person name="Silva M.C.P."/>
            <person name="Loureco M.V."/>
            <person name="Andreote F.D."/>
        </authorList>
    </citation>
    <scope>NUCLEOTIDE SEQUENCE [LARGE SCALE GENOMIC DNA]</scope>
    <source>
        <strain evidence="1 2">HEX-2 MGV</strain>
    </source>
</reference>
<accession>A0A2S8FF00</accession>
<dbReference type="EMBL" id="PUIA01000038">
    <property type="protein sequence ID" value="PQO30753.1"/>
    <property type="molecule type" value="Genomic_DNA"/>
</dbReference>
<comment type="caution">
    <text evidence="1">The sequence shown here is derived from an EMBL/GenBank/DDBJ whole genome shotgun (WGS) entry which is preliminary data.</text>
</comment>
<proteinExistence type="predicted"/>
<gene>
    <name evidence="1" type="ORF">C5Y96_14945</name>
</gene>
<protein>
    <submittedName>
        <fullName evidence="1">Uncharacterized protein</fullName>
    </submittedName>
</protein>
<dbReference type="AlphaFoldDB" id="A0A2S8FF00"/>
<dbReference type="RefSeq" id="WP_105354816.1">
    <property type="nucleotide sequence ID" value="NZ_PUIA01000038.1"/>
</dbReference>
<dbReference type="OrthoDB" id="9828180at2"/>
<dbReference type="Proteomes" id="UP000240009">
    <property type="component" value="Unassembled WGS sequence"/>
</dbReference>
<evidence type="ECO:0000313" key="2">
    <source>
        <dbReference type="Proteomes" id="UP000240009"/>
    </source>
</evidence>
<organism evidence="1 2">
    <name type="scientific">Blastopirellula marina</name>
    <dbReference type="NCBI Taxonomy" id="124"/>
    <lineage>
        <taxon>Bacteria</taxon>
        <taxon>Pseudomonadati</taxon>
        <taxon>Planctomycetota</taxon>
        <taxon>Planctomycetia</taxon>
        <taxon>Pirellulales</taxon>
        <taxon>Pirellulaceae</taxon>
        <taxon>Blastopirellula</taxon>
    </lineage>
</organism>
<evidence type="ECO:0000313" key="1">
    <source>
        <dbReference type="EMBL" id="PQO30753.1"/>
    </source>
</evidence>
<name>A0A2S8FF00_9BACT</name>
<sequence>MCSPHLFNRIMTDEESELIRTTILDVLLREDMRSVAYPQSRKDQTPPGIWGQIGDEFVYFGSNFPVALFTANHGDWWIPERDGPVTPEDVAWFDLRITLGREWKALQTRSQFTESRRRIFYNYQPEDD</sequence>